<evidence type="ECO:0000313" key="1">
    <source>
        <dbReference type="EMBL" id="KAL0948466.1"/>
    </source>
</evidence>
<keyword evidence="2" id="KW-1185">Reference proteome</keyword>
<proteinExistence type="predicted"/>
<accession>A0ABR3IYN1</accession>
<gene>
    <name evidence="1" type="ORF">HGRIS_011039</name>
</gene>
<organism evidence="1 2">
    <name type="scientific">Hohenbuehelia grisea</name>
    <dbReference type="NCBI Taxonomy" id="104357"/>
    <lineage>
        <taxon>Eukaryota</taxon>
        <taxon>Fungi</taxon>
        <taxon>Dikarya</taxon>
        <taxon>Basidiomycota</taxon>
        <taxon>Agaricomycotina</taxon>
        <taxon>Agaricomycetes</taxon>
        <taxon>Agaricomycetidae</taxon>
        <taxon>Agaricales</taxon>
        <taxon>Pleurotineae</taxon>
        <taxon>Pleurotaceae</taxon>
        <taxon>Hohenbuehelia</taxon>
    </lineage>
</organism>
<comment type="caution">
    <text evidence="1">The sequence shown here is derived from an EMBL/GenBank/DDBJ whole genome shotgun (WGS) entry which is preliminary data.</text>
</comment>
<dbReference type="EMBL" id="JASNQZ010000014">
    <property type="protein sequence ID" value="KAL0948466.1"/>
    <property type="molecule type" value="Genomic_DNA"/>
</dbReference>
<evidence type="ECO:0000313" key="2">
    <source>
        <dbReference type="Proteomes" id="UP001556367"/>
    </source>
</evidence>
<dbReference type="Proteomes" id="UP001556367">
    <property type="component" value="Unassembled WGS sequence"/>
</dbReference>
<sequence length="115" mass="12287">MVENMIDECTEFVIAAIHSCHQSFIFYIIGLMPSHVHPAHAAQHGSRQSVISSDAKRQLQISDSQAVTSSLPDSCAHGYLSGICTPTPGNAISSDAKLLHQILSPSSSRAHPPVL</sequence>
<protein>
    <submittedName>
        <fullName evidence="1">Uncharacterized protein</fullName>
    </submittedName>
</protein>
<reference evidence="2" key="1">
    <citation type="submission" date="2024-06" db="EMBL/GenBank/DDBJ databases">
        <title>Multi-omics analyses provide insights into the biosynthesis of the anticancer antibiotic pleurotin in Hohenbuehelia grisea.</title>
        <authorList>
            <person name="Weaver J.A."/>
            <person name="Alberti F."/>
        </authorList>
    </citation>
    <scope>NUCLEOTIDE SEQUENCE [LARGE SCALE GENOMIC DNA]</scope>
    <source>
        <strain evidence="2">T-177</strain>
    </source>
</reference>
<name>A0ABR3IYN1_9AGAR</name>